<accession>A0AA96WW44</accession>
<organism evidence="3">
    <name type="scientific">Leptolyngbya sp. NK1-12</name>
    <dbReference type="NCBI Taxonomy" id="2547451"/>
    <lineage>
        <taxon>Bacteria</taxon>
        <taxon>Bacillati</taxon>
        <taxon>Cyanobacteriota</taxon>
        <taxon>Cyanophyceae</taxon>
        <taxon>Leptolyngbyales</taxon>
        <taxon>Leptolyngbyaceae</taxon>
        <taxon>Leptolyngbya group</taxon>
        <taxon>Leptolyngbya</taxon>
    </lineage>
</organism>
<dbReference type="InterPro" id="IPR001087">
    <property type="entry name" value="GDSL"/>
</dbReference>
<reference evidence="3" key="1">
    <citation type="submission" date="2020-05" db="EMBL/GenBank/DDBJ databases">
        <authorList>
            <person name="Zhu T."/>
            <person name="Keshari N."/>
            <person name="Lu X."/>
        </authorList>
    </citation>
    <scope>NUCLEOTIDE SEQUENCE</scope>
    <source>
        <strain evidence="3">NK1-12</strain>
    </source>
</reference>
<dbReference type="InterPro" id="IPR011049">
    <property type="entry name" value="Serralysin-like_metalloprot_C"/>
</dbReference>
<dbReference type="SUPFAM" id="SSF52266">
    <property type="entry name" value="SGNH hydrolase"/>
    <property type="match status" value="1"/>
</dbReference>
<dbReference type="InterPro" id="IPR036514">
    <property type="entry name" value="SGNH_hydro_sf"/>
</dbReference>
<dbReference type="InterPro" id="IPR018511">
    <property type="entry name" value="Hemolysin-typ_Ca-bd_CS"/>
</dbReference>
<evidence type="ECO:0000256" key="2">
    <source>
        <dbReference type="SAM" id="MobiDB-lite"/>
    </source>
</evidence>
<dbReference type="SUPFAM" id="SSF51120">
    <property type="entry name" value="beta-Roll"/>
    <property type="match status" value="1"/>
</dbReference>
<dbReference type="GO" id="GO:0005509">
    <property type="term" value="F:calcium ion binding"/>
    <property type="evidence" value="ECO:0007669"/>
    <property type="project" value="InterPro"/>
</dbReference>
<dbReference type="PRINTS" id="PR00313">
    <property type="entry name" value="CABNDNGRPT"/>
</dbReference>
<dbReference type="PANTHER" id="PTHR45648">
    <property type="entry name" value="GDSL LIPASE/ACYLHYDROLASE FAMILY PROTEIN (AFU_ORTHOLOGUE AFUA_4G14700)"/>
    <property type="match status" value="1"/>
</dbReference>
<dbReference type="InterPro" id="IPR051058">
    <property type="entry name" value="GDSL_Est/Lipase"/>
</dbReference>
<proteinExistence type="predicted"/>
<feature type="region of interest" description="Disordered" evidence="2">
    <location>
        <begin position="337"/>
        <end position="358"/>
    </location>
</feature>
<dbReference type="RefSeq" id="WP_316430924.1">
    <property type="nucleotide sequence ID" value="NZ_CP053586.1"/>
</dbReference>
<evidence type="ECO:0000313" key="3">
    <source>
        <dbReference type="EMBL" id="WNZ24912.1"/>
    </source>
</evidence>
<keyword evidence="1" id="KW-0378">Hydrolase</keyword>
<sequence>MTTDNKASNTPQLQYDLFVFGDSLSDIGNSSKATLGLLPPSPPYFDGRFSNGPVAVETLAAQLGLPSSLATNFAIGGARTGRENGNNNLVPGLRLDGLLDQIDRFKSQASSLGAGAEDLYFIWAGANDLNQIGTSDPVATINTAVSNIATAVTSLVQSGAKNIVVVQTPNLGRVPASLQSGRLQDLTNLSNGFNAALESSLTALENSLAGSNIILSNLFPLSEQAAQNPAAFGFTNITDPYLNGLRPGDPAADPNQFFFWDQFHPTTRAHSFFADVFRNSVISGITDNITRSGTAGPDKLVGFSGDDVLRGLGGADQLEGSPGNDTLVGGAQADTLTGGGNRDALTGGGGPDVLQGGPGRDQFIYSNPNHGRDTITDFQLGRDLIDLSSIFKRADYSRPNPFESYVRLVQANRGTVVRIDSNGDASGGFKPLALLLNIEANNLTASSFLV</sequence>
<dbReference type="Gene3D" id="2.150.10.10">
    <property type="entry name" value="Serralysin-like metalloprotease, C-terminal"/>
    <property type="match status" value="1"/>
</dbReference>
<dbReference type="InterPro" id="IPR001343">
    <property type="entry name" value="Hemolysn_Ca-bd"/>
</dbReference>
<protein>
    <submittedName>
        <fullName evidence="3">Type I secretion C-terminal target domain-containing protein</fullName>
    </submittedName>
</protein>
<dbReference type="GO" id="GO:0016788">
    <property type="term" value="F:hydrolase activity, acting on ester bonds"/>
    <property type="evidence" value="ECO:0007669"/>
    <property type="project" value="InterPro"/>
</dbReference>
<name>A0AA96WW44_9CYAN</name>
<dbReference type="Gene3D" id="3.40.50.1110">
    <property type="entry name" value="SGNH hydrolase"/>
    <property type="match status" value="1"/>
</dbReference>
<dbReference type="Pfam" id="PF00657">
    <property type="entry name" value="Lipase_GDSL"/>
    <property type="match status" value="1"/>
</dbReference>
<dbReference type="AlphaFoldDB" id="A0AA96WW44"/>
<dbReference type="GO" id="GO:0005615">
    <property type="term" value="C:extracellular space"/>
    <property type="evidence" value="ECO:0007669"/>
    <property type="project" value="InterPro"/>
</dbReference>
<gene>
    <name evidence="3" type="ORF">HJG54_20030</name>
</gene>
<dbReference type="PROSITE" id="PS00330">
    <property type="entry name" value="HEMOLYSIN_CALCIUM"/>
    <property type="match status" value="1"/>
</dbReference>
<dbReference type="Pfam" id="PF00353">
    <property type="entry name" value="HemolysinCabind"/>
    <property type="match status" value="2"/>
</dbReference>
<dbReference type="CDD" id="cd01846">
    <property type="entry name" value="fatty_acyltransferase_like"/>
    <property type="match status" value="1"/>
</dbReference>
<dbReference type="EMBL" id="CP053586">
    <property type="protein sequence ID" value="WNZ24912.1"/>
    <property type="molecule type" value="Genomic_DNA"/>
</dbReference>
<evidence type="ECO:0000256" key="1">
    <source>
        <dbReference type="ARBA" id="ARBA00022801"/>
    </source>
</evidence>
<dbReference type="PANTHER" id="PTHR45648:SF22">
    <property type="entry name" value="GDSL LIPASE_ACYLHYDROLASE FAMILY PROTEIN (AFU_ORTHOLOGUE AFUA_4G14700)"/>
    <property type="match status" value="1"/>
</dbReference>
<dbReference type="InterPro" id="IPR019960">
    <property type="entry name" value="T1SS_VCA0849"/>
</dbReference>
<dbReference type="NCBIfam" id="TIGR03661">
    <property type="entry name" value="T1SS_VCA0849"/>
    <property type="match status" value="1"/>
</dbReference>